<dbReference type="Gene3D" id="2.170.150.70">
    <property type="match status" value="1"/>
</dbReference>
<keyword evidence="2" id="KW-1185">Reference proteome</keyword>
<protein>
    <recommendedName>
        <fullName evidence="3">CENP-V/GFA domain-containing protein</fullName>
    </recommendedName>
</protein>
<accession>A0A292Q001</accession>
<evidence type="ECO:0008006" key="3">
    <source>
        <dbReference type="Google" id="ProtNLM"/>
    </source>
</evidence>
<evidence type="ECO:0000313" key="2">
    <source>
        <dbReference type="Proteomes" id="UP001412239"/>
    </source>
</evidence>
<dbReference type="Proteomes" id="UP001412239">
    <property type="component" value="Unassembled WGS sequence"/>
</dbReference>
<dbReference type="EMBL" id="LN890999">
    <property type="protein sequence ID" value="CUS12208.1"/>
    <property type="molecule type" value="Genomic_DNA"/>
</dbReference>
<dbReference type="AlphaFoldDB" id="A0A292Q001"/>
<feature type="non-terminal residue" evidence="1">
    <location>
        <position position="183"/>
    </location>
</feature>
<organism evidence="1 2">
    <name type="scientific">Tuber aestivum</name>
    <name type="common">summer truffle</name>
    <dbReference type="NCBI Taxonomy" id="59557"/>
    <lineage>
        <taxon>Eukaryota</taxon>
        <taxon>Fungi</taxon>
        <taxon>Dikarya</taxon>
        <taxon>Ascomycota</taxon>
        <taxon>Pezizomycotina</taxon>
        <taxon>Pezizomycetes</taxon>
        <taxon>Pezizales</taxon>
        <taxon>Tuberaceae</taxon>
        <taxon>Tuber</taxon>
    </lineage>
</organism>
<sequence>MTPKSFTGGCQCSLLRYRILFPPPPNTVSITHCTSPNHQKTLTRTTLHISSSQVQLVSLAAPPPPPPTDATQTLQVPRIPRAVYLPDARPRCAVTEGQPPGYEDPGGQRGGGVGWPYREFEYMGGIRGFCAHCGGVVLVWGCTDGGGDGGNVKVEIEMGSLDAPGEVFGSFSDGGGGVRACCD</sequence>
<evidence type="ECO:0000313" key="1">
    <source>
        <dbReference type="EMBL" id="CUS12208.1"/>
    </source>
</evidence>
<proteinExistence type="predicted"/>
<name>A0A292Q001_9PEZI</name>
<reference evidence="1" key="1">
    <citation type="submission" date="2015-10" db="EMBL/GenBank/DDBJ databases">
        <authorList>
            <person name="Regsiter A."/>
            <person name="william w."/>
        </authorList>
    </citation>
    <scope>NUCLEOTIDE SEQUENCE</scope>
    <source>
        <strain evidence="1">Montdore</strain>
    </source>
</reference>
<gene>
    <name evidence="1" type="ORF">GSTUAT00003720001</name>
</gene>